<comment type="caution">
    <text evidence="2">The sequence shown here is derived from an EMBL/GenBank/DDBJ whole genome shotgun (WGS) entry which is preliminary data.</text>
</comment>
<proteinExistence type="predicted"/>
<protein>
    <submittedName>
        <fullName evidence="2">Uncharacterized protein</fullName>
    </submittedName>
</protein>
<feature type="region of interest" description="Disordered" evidence="1">
    <location>
        <begin position="1"/>
        <end position="94"/>
    </location>
</feature>
<gene>
    <name evidence="2" type="ORF">EYF80_036339</name>
</gene>
<name>A0A4Z2GJH6_9TELE</name>
<dbReference type="EMBL" id="SRLO01000516">
    <property type="protein sequence ID" value="TNN53429.1"/>
    <property type="molecule type" value="Genomic_DNA"/>
</dbReference>
<reference evidence="2 3" key="1">
    <citation type="submission" date="2019-03" db="EMBL/GenBank/DDBJ databases">
        <title>First draft genome of Liparis tanakae, snailfish: a comprehensive survey of snailfish specific genes.</title>
        <authorList>
            <person name="Kim W."/>
            <person name="Song I."/>
            <person name="Jeong J.-H."/>
            <person name="Kim D."/>
            <person name="Kim S."/>
            <person name="Ryu S."/>
            <person name="Song J.Y."/>
            <person name="Lee S.K."/>
        </authorList>
    </citation>
    <scope>NUCLEOTIDE SEQUENCE [LARGE SCALE GENOMIC DNA]</scope>
    <source>
        <tissue evidence="2">Muscle</tissue>
    </source>
</reference>
<accession>A0A4Z2GJH6</accession>
<sequence>MRLKGRHTAGRGPGTQRAGAPAHSGQGPRPPAEHLLMDMWTINTKVRIEEESPESRAQNHESRVQSPDPRVQSPEARAQSPEPRALESGLQRFW</sequence>
<keyword evidence="3" id="KW-1185">Reference proteome</keyword>
<evidence type="ECO:0000313" key="2">
    <source>
        <dbReference type="EMBL" id="TNN53429.1"/>
    </source>
</evidence>
<evidence type="ECO:0000313" key="3">
    <source>
        <dbReference type="Proteomes" id="UP000314294"/>
    </source>
</evidence>
<dbReference type="Proteomes" id="UP000314294">
    <property type="component" value="Unassembled WGS sequence"/>
</dbReference>
<evidence type="ECO:0000256" key="1">
    <source>
        <dbReference type="SAM" id="MobiDB-lite"/>
    </source>
</evidence>
<organism evidence="2 3">
    <name type="scientific">Liparis tanakae</name>
    <name type="common">Tanaka's snailfish</name>
    <dbReference type="NCBI Taxonomy" id="230148"/>
    <lineage>
        <taxon>Eukaryota</taxon>
        <taxon>Metazoa</taxon>
        <taxon>Chordata</taxon>
        <taxon>Craniata</taxon>
        <taxon>Vertebrata</taxon>
        <taxon>Euteleostomi</taxon>
        <taxon>Actinopterygii</taxon>
        <taxon>Neopterygii</taxon>
        <taxon>Teleostei</taxon>
        <taxon>Neoteleostei</taxon>
        <taxon>Acanthomorphata</taxon>
        <taxon>Eupercaria</taxon>
        <taxon>Perciformes</taxon>
        <taxon>Cottioidei</taxon>
        <taxon>Cottales</taxon>
        <taxon>Liparidae</taxon>
        <taxon>Liparis</taxon>
    </lineage>
</organism>
<dbReference type="AlphaFoldDB" id="A0A4Z2GJH6"/>
<feature type="compositionally biased region" description="Basic and acidic residues" evidence="1">
    <location>
        <begin position="46"/>
        <end position="63"/>
    </location>
</feature>